<dbReference type="EC" id="3.1.13.1" evidence="6"/>
<dbReference type="InterPro" id="IPR040476">
    <property type="entry name" value="CSD2"/>
</dbReference>
<name>A0ABZ0B7W3_9SPHN</name>
<feature type="compositionally biased region" description="Basic and acidic residues" evidence="7">
    <location>
        <begin position="389"/>
        <end position="403"/>
    </location>
</feature>
<evidence type="ECO:0000313" key="10">
    <source>
        <dbReference type="Proteomes" id="UP001302249"/>
    </source>
</evidence>
<sequence>MAKEKTTKQAGLPTRQQILDFIESSDQPAGKREIARAFGLKGQDKIGLKKLLRDMGDEGLIDSAPGRAFHKMGGLPRVTVLRITDVDDSGNVWAQPERWEAEGIPEPRLRVKERSKRGALGVGDRILARTEEAGKGWIAHPMKKLKSSGEQMLGVLHEENGALFLKGVEKKERREFRVSDVGDAEPGDLVLAEKAGRPPRMTARIVQRLGDPFAPRSFSMIAIHKLGIPDTFSDEVLEEARRVARQKLGEREDLRDIPIVAIDPADARDHDDAVWAAPDDDPDNQGGWKAIVAIADVSFYVRPGSALDREARRRGNSVYFPDRVVPMLPETLSAGICSLKEGEDRAAVVCHLRIGKDGTLKAWHFTRAVVRIAANIAYEDAQAAIDAANDRTRSSRAKSRDAEANGQGARVSTSLDTNGGLPRELVDTSLKPLWACWAALNKARSKREPLDLDLPERRIELDEQGRILSVAPRERLDAHKLIEDYMIAANVAAAKALERKKAPVMYRIHETPGREKLVALKDYLDTFDISFTLGQVIKPATFNRVIDRVGDADFRPQVMEQILRTQTQAYYGPANHGHFGLSLGSYAHFTSPIRRYADLIVHRSLVEAFGLGPGGLTSEEAANMEHIGESISQLERRAMEAERDTTDRYVAAYLSEKVGQVMETRITGVLNFGFFATVDGIGGDGLVPARDLGSEYFRYDEAGQKLVGEDSGEEFTLGQRLPLKLVEANPVSGALRFELPDGKGSASTGTFKHKGRPRRVIKHRGRPKNIKHQGRKG</sequence>
<dbReference type="InterPro" id="IPR011805">
    <property type="entry name" value="RNase_R"/>
</dbReference>
<keyword evidence="2 6" id="KW-0540">Nuclease</keyword>
<dbReference type="InterPro" id="IPR050180">
    <property type="entry name" value="RNR_Ribonuclease"/>
</dbReference>
<evidence type="ECO:0000313" key="9">
    <source>
        <dbReference type="EMBL" id="WNO53312.1"/>
    </source>
</evidence>
<dbReference type="SUPFAM" id="SSF50249">
    <property type="entry name" value="Nucleic acid-binding proteins"/>
    <property type="match status" value="2"/>
</dbReference>
<feature type="region of interest" description="Disordered" evidence="7">
    <location>
        <begin position="389"/>
        <end position="416"/>
    </location>
</feature>
<dbReference type="InterPro" id="IPR012340">
    <property type="entry name" value="NA-bd_OB-fold"/>
</dbReference>
<comment type="function">
    <text evidence="6">3'-5' exoribonuclease that releases 5'-nucleoside monophosphates and is involved in maturation of structured RNAs.</text>
</comment>
<comment type="similarity">
    <text evidence="6">Belongs to the RNR ribonuclease family. RNase R subfamily.</text>
</comment>
<dbReference type="PROSITE" id="PS01175">
    <property type="entry name" value="RIBONUCLEASE_II"/>
    <property type="match status" value="1"/>
</dbReference>
<keyword evidence="5 6" id="KW-0694">RNA-binding</keyword>
<gene>
    <name evidence="6" type="primary">rnr</name>
    <name evidence="9" type="ORF">RPR59_12795</name>
</gene>
<evidence type="ECO:0000256" key="1">
    <source>
        <dbReference type="ARBA" id="ARBA00022490"/>
    </source>
</evidence>
<keyword evidence="10" id="KW-1185">Reference proteome</keyword>
<comment type="subcellular location">
    <subcellularLocation>
        <location evidence="6">Cytoplasm</location>
    </subcellularLocation>
</comment>
<feature type="compositionally biased region" description="Basic residues" evidence="7">
    <location>
        <begin position="751"/>
        <end position="777"/>
    </location>
</feature>
<dbReference type="PANTHER" id="PTHR23355:SF9">
    <property type="entry name" value="DIS3-LIKE EXONUCLEASE 2"/>
    <property type="match status" value="1"/>
</dbReference>
<reference evidence="9 10" key="1">
    <citation type="submission" date="2023-09" db="EMBL/GenBank/DDBJ databases">
        <authorList>
            <person name="Rey-Velasco X."/>
        </authorList>
    </citation>
    <scope>NUCLEOTIDE SEQUENCE [LARGE SCALE GENOMIC DNA]</scope>
    <source>
        <strain evidence="9 10">W311</strain>
    </source>
</reference>
<dbReference type="PANTHER" id="PTHR23355">
    <property type="entry name" value="RIBONUCLEASE"/>
    <property type="match status" value="1"/>
</dbReference>
<dbReference type="InterPro" id="IPR003029">
    <property type="entry name" value="S1_domain"/>
</dbReference>
<protein>
    <recommendedName>
        <fullName evidence="6">Ribonuclease R</fullName>
        <shortName evidence="6">RNase R</shortName>
        <ecNumber evidence="6">3.1.13.1</ecNumber>
    </recommendedName>
</protein>
<evidence type="ECO:0000259" key="8">
    <source>
        <dbReference type="PROSITE" id="PS50126"/>
    </source>
</evidence>
<dbReference type="Gene3D" id="2.40.50.140">
    <property type="entry name" value="Nucleic acid-binding proteins"/>
    <property type="match status" value="1"/>
</dbReference>
<dbReference type="Pfam" id="PF17876">
    <property type="entry name" value="CSD2"/>
    <property type="match status" value="1"/>
</dbReference>
<evidence type="ECO:0000256" key="3">
    <source>
        <dbReference type="ARBA" id="ARBA00022801"/>
    </source>
</evidence>
<evidence type="ECO:0000256" key="2">
    <source>
        <dbReference type="ARBA" id="ARBA00022722"/>
    </source>
</evidence>
<dbReference type="HAMAP" id="MF_01895">
    <property type="entry name" value="RNase_R"/>
    <property type="match status" value="1"/>
</dbReference>
<evidence type="ECO:0000256" key="7">
    <source>
        <dbReference type="SAM" id="MobiDB-lite"/>
    </source>
</evidence>
<feature type="region of interest" description="Disordered" evidence="7">
    <location>
        <begin position="742"/>
        <end position="777"/>
    </location>
</feature>
<dbReference type="SMART" id="SM00316">
    <property type="entry name" value="S1"/>
    <property type="match status" value="1"/>
</dbReference>
<dbReference type="RefSeq" id="WP_313914654.1">
    <property type="nucleotide sequence ID" value="NZ_CP135076.1"/>
</dbReference>
<keyword evidence="3 6" id="KW-0378">Hydrolase</keyword>
<dbReference type="InterPro" id="IPR001900">
    <property type="entry name" value="RNase_II/R"/>
</dbReference>
<dbReference type="Pfam" id="PF00773">
    <property type="entry name" value="RNB"/>
    <property type="match status" value="1"/>
</dbReference>
<accession>A0ABZ0B7W3</accession>
<organism evidence="9 10">
    <name type="scientific">Stakelama saccharophila</name>
    <dbReference type="NCBI Taxonomy" id="3075605"/>
    <lineage>
        <taxon>Bacteria</taxon>
        <taxon>Pseudomonadati</taxon>
        <taxon>Pseudomonadota</taxon>
        <taxon>Alphaproteobacteria</taxon>
        <taxon>Sphingomonadales</taxon>
        <taxon>Sphingomonadaceae</taxon>
        <taxon>Stakelama</taxon>
    </lineage>
</organism>
<evidence type="ECO:0000256" key="4">
    <source>
        <dbReference type="ARBA" id="ARBA00022839"/>
    </source>
</evidence>
<dbReference type="SMART" id="SM00955">
    <property type="entry name" value="RNB"/>
    <property type="match status" value="1"/>
</dbReference>
<keyword evidence="1 6" id="KW-0963">Cytoplasm</keyword>
<dbReference type="InterPro" id="IPR022966">
    <property type="entry name" value="RNase_II/R_CS"/>
</dbReference>
<dbReference type="Pfam" id="PF00575">
    <property type="entry name" value="S1"/>
    <property type="match status" value="1"/>
</dbReference>
<keyword evidence="4 6" id="KW-0269">Exonuclease</keyword>
<dbReference type="CDD" id="cd04471">
    <property type="entry name" value="S1_RNase_R"/>
    <property type="match status" value="1"/>
</dbReference>
<evidence type="ECO:0000256" key="6">
    <source>
        <dbReference type="HAMAP-Rule" id="MF_01895"/>
    </source>
</evidence>
<proteinExistence type="inferred from homology"/>
<comment type="catalytic activity">
    <reaction evidence="6">
        <text>Exonucleolytic cleavage in the 3'- to 5'-direction to yield nucleoside 5'-phosphates.</text>
        <dbReference type="EC" id="3.1.13.1"/>
    </reaction>
</comment>
<dbReference type="PROSITE" id="PS50126">
    <property type="entry name" value="S1"/>
    <property type="match status" value="1"/>
</dbReference>
<evidence type="ECO:0000256" key="5">
    <source>
        <dbReference type="ARBA" id="ARBA00022884"/>
    </source>
</evidence>
<feature type="domain" description="S1 motif" evidence="8">
    <location>
        <begin position="659"/>
        <end position="740"/>
    </location>
</feature>
<dbReference type="EMBL" id="CP135076">
    <property type="protein sequence ID" value="WNO53312.1"/>
    <property type="molecule type" value="Genomic_DNA"/>
</dbReference>
<dbReference type="Proteomes" id="UP001302249">
    <property type="component" value="Chromosome"/>
</dbReference>